<feature type="region of interest" description="Disordered" evidence="1">
    <location>
        <begin position="21"/>
        <end position="43"/>
    </location>
</feature>
<comment type="caution">
    <text evidence="2">The sequence shown here is derived from an EMBL/GenBank/DDBJ whole genome shotgun (WGS) entry which is preliminary data.</text>
</comment>
<evidence type="ECO:0000256" key="1">
    <source>
        <dbReference type="SAM" id="MobiDB-lite"/>
    </source>
</evidence>
<sequence>MIWWRRVNGVVDICKKSLHSSRRNMASDDGKKSNDRNCDPGICPRHQMDMKQMLERKEMEHLQPSRSRFDINTFSISRPHVDKYVNPELEEICLQKKKCDELKKGGYVIYKRRTKLKPTSSRLRRMNKWG</sequence>
<organism evidence="2 3">
    <name type="scientific">Apolygus lucorum</name>
    <name type="common">Small green plant bug</name>
    <name type="synonym">Lygocoris lucorum</name>
    <dbReference type="NCBI Taxonomy" id="248454"/>
    <lineage>
        <taxon>Eukaryota</taxon>
        <taxon>Metazoa</taxon>
        <taxon>Ecdysozoa</taxon>
        <taxon>Arthropoda</taxon>
        <taxon>Hexapoda</taxon>
        <taxon>Insecta</taxon>
        <taxon>Pterygota</taxon>
        <taxon>Neoptera</taxon>
        <taxon>Paraneoptera</taxon>
        <taxon>Hemiptera</taxon>
        <taxon>Heteroptera</taxon>
        <taxon>Panheteroptera</taxon>
        <taxon>Cimicomorpha</taxon>
        <taxon>Miridae</taxon>
        <taxon>Mirini</taxon>
        <taxon>Apolygus</taxon>
    </lineage>
</organism>
<proteinExistence type="predicted"/>
<keyword evidence="3" id="KW-1185">Reference proteome</keyword>
<dbReference type="EMBL" id="WIXP02000011">
    <property type="protein sequence ID" value="KAF6202542.1"/>
    <property type="molecule type" value="Genomic_DNA"/>
</dbReference>
<evidence type="ECO:0000313" key="2">
    <source>
        <dbReference type="EMBL" id="KAF6202542.1"/>
    </source>
</evidence>
<reference evidence="2" key="1">
    <citation type="journal article" date="2021" name="Mol. Ecol. Resour.">
        <title>Apolygus lucorum genome provides insights into omnivorousness and mesophyll feeding.</title>
        <authorList>
            <person name="Liu Y."/>
            <person name="Liu H."/>
            <person name="Wang H."/>
            <person name="Huang T."/>
            <person name="Liu B."/>
            <person name="Yang B."/>
            <person name="Yin L."/>
            <person name="Li B."/>
            <person name="Zhang Y."/>
            <person name="Zhang S."/>
            <person name="Jiang F."/>
            <person name="Zhang X."/>
            <person name="Ren Y."/>
            <person name="Wang B."/>
            <person name="Wang S."/>
            <person name="Lu Y."/>
            <person name="Wu K."/>
            <person name="Fan W."/>
            <person name="Wang G."/>
        </authorList>
    </citation>
    <scope>NUCLEOTIDE SEQUENCE</scope>
    <source>
        <strain evidence="2">12Hb</strain>
    </source>
</reference>
<accession>A0A8S9X0L3</accession>
<evidence type="ECO:0000313" key="3">
    <source>
        <dbReference type="Proteomes" id="UP000466442"/>
    </source>
</evidence>
<feature type="compositionally biased region" description="Basic and acidic residues" evidence="1">
    <location>
        <begin position="25"/>
        <end position="38"/>
    </location>
</feature>
<gene>
    <name evidence="2" type="ORF">GE061_002938</name>
</gene>
<protein>
    <submittedName>
        <fullName evidence="2">Uncharacterized protein</fullName>
    </submittedName>
</protein>
<name>A0A8S9X0L3_APOLU</name>
<dbReference type="AlphaFoldDB" id="A0A8S9X0L3"/>
<dbReference type="Proteomes" id="UP000466442">
    <property type="component" value="Unassembled WGS sequence"/>
</dbReference>